<reference evidence="2" key="2">
    <citation type="submission" date="2020-09" db="EMBL/GenBank/DDBJ databases">
        <authorList>
            <person name="Sun Q."/>
            <person name="Zhou Y."/>
        </authorList>
    </citation>
    <scope>NUCLEOTIDE SEQUENCE</scope>
    <source>
        <strain evidence="2">CGMCC 1.12921</strain>
    </source>
</reference>
<dbReference type="PANTHER" id="PTHR34310:SF9">
    <property type="entry name" value="BLR5716 PROTEIN"/>
    <property type="match status" value="1"/>
</dbReference>
<dbReference type="Gene3D" id="2.170.150.40">
    <property type="entry name" value="Domain of unknown function (DUF427)"/>
    <property type="match status" value="1"/>
</dbReference>
<dbReference type="PANTHER" id="PTHR34310">
    <property type="entry name" value="DUF427 DOMAIN PROTEIN (AFU_ORTHOLOGUE AFUA_3G02220)"/>
    <property type="match status" value="1"/>
</dbReference>
<dbReference type="InterPro" id="IPR011990">
    <property type="entry name" value="TPR-like_helical_dom_sf"/>
</dbReference>
<evidence type="ECO:0000313" key="3">
    <source>
        <dbReference type="Proteomes" id="UP000613582"/>
    </source>
</evidence>
<reference evidence="2" key="1">
    <citation type="journal article" date="2014" name="Int. J. Syst. Evol. Microbiol.">
        <title>Complete genome sequence of Corynebacterium casei LMG S-19264T (=DSM 44701T), isolated from a smear-ripened cheese.</title>
        <authorList>
            <consortium name="US DOE Joint Genome Institute (JGI-PGF)"/>
            <person name="Walter F."/>
            <person name="Albersmeier A."/>
            <person name="Kalinowski J."/>
            <person name="Ruckert C."/>
        </authorList>
    </citation>
    <scope>NUCLEOTIDE SEQUENCE</scope>
    <source>
        <strain evidence="2">CGMCC 1.12921</strain>
    </source>
</reference>
<dbReference type="Proteomes" id="UP000613582">
    <property type="component" value="Unassembled WGS sequence"/>
</dbReference>
<keyword evidence="3" id="KW-1185">Reference proteome</keyword>
<accession>A0A8J2Y2V6</accession>
<sequence>MSGHRDHREPGPDHPITIEPVNSRFDAVAGGIVIAATIQPLMLSEADYDPVCYVPRDHADMAALERSDRTTWCPYKGEASYYHVRTGDGLIENAIWTYETPFHAVHPIEKALAFYPDKVTLDLRPADPPPGESSRVLSFWLDELEPKERFQADPKIDDEIEQRFGSLQRAAGKGEYDEWQSSPGGALALLILLDQFSRNLYRGSGRAFANDAKALEIARAAVKAGHDLTVTGDQRAFFYMPYMHAEDMAAQDESVHLFRTRLPGTTYVDFAIQHRDIVEAFGRYPHRNNVLGREMTPEEQTYLDEGGATF</sequence>
<name>A0A8J2Y2V6_9PROT</name>
<proteinExistence type="predicted"/>
<comment type="caution">
    <text evidence="2">The sequence shown here is derived from an EMBL/GenBank/DDBJ whole genome shotgun (WGS) entry which is preliminary data.</text>
</comment>
<gene>
    <name evidence="2" type="ORF">GCM10011342_00110</name>
</gene>
<protein>
    <recommendedName>
        <fullName evidence="1">DUF427 domain-containing protein</fullName>
    </recommendedName>
</protein>
<dbReference type="Gene3D" id="1.20.58.320">
    <property type="entry name" value="TPR-like"/>
    <property type="match status" value="1"/>
</dbReference>
<evidence type="ECO:0000259" key="1">
    <source>
        <dbReference type="Pfam" id="PF04248"/>
    </source>
</evidence>
<dbReference type="RefSeq" id="WP_188159275.1">
    <property type="nucleotide sequence ID" value="NZ_BMGH01000001.1"/>
</dbReference>
<organism evidence="2 3">
    <name type="scientific">Aquisalinus flavus</name>
    <dbReference type="NCBI Taxonomy" id="1526572"/>
    <lineage>
        <taxon>Bacteria</taxon>
        <taxon>Pseudomonadati</taxon>
        <taxon>Pseudomonadota</taxon>
        <taxon>Alphaproteobacteria</taxon>
        <taxon>Parvularculales</taxon>
        <taxon>Parvularculaceae</taxon>
        <taxon>Aquisalinus</taxon>
    </lineage>
</organism>
<dbReference type="Pfam" id="PF06041">
    <property type="entry name" value="DUF924"/>
    <property type="match status" value="1"/>
</dbReference>
<dbReference type="AlphaFoldDB" id="A0A8J2Y2V6"/>
<dbReference type="InterPro" id="IPR010323">
    <property type="entry name" value="DUF924"/>
</dbReference>
<evidence type="ECO:0000313" key="2">
    <source>
        <dbReference type="EMBL" id="GGC95280.1"/>
    </source>
</evidence>
<dbReference type="EMBL" id="BMGH01000001">
    <property type="protein sequence ID" value="GGC95280.1"/>
    <property type="molecule type" value="Genomic_DNA"/>
</dbReference>
<dbReference type="SUPFAM" id="SSF48452">
    <property type="entry name" value="TPR-like"/>
    <property type="match status" value="1"/>
</dbReference>
<dbReference type="InterPro" id="IPR038694">
    <property type="entry name" value="DUF427_sf"/>
</dbReference>
<dbReference type="Pfam" id="PF04248">
    <property type="entry name" value="NTP_transf_9"/>
    <property type="match status" value="1"/>
</dbReference>
<dbReference type="Gene3D" id="1.25.40.10">
    <property type="entry name" value="Tetratricopeptide repeat domain"/>
    <property type="match status" value="1"/>
</dbReference>
<dbReference type="InterPro" id="IPR007361">
    <property type="entry name" value="DUF427"/>
</dbReference>
<feature type="domain" description="DUF427" evidence="1">
    <location>
        <begin position="27"/>
        <end position="117"/>
    </location>
</feature>